<sequence length="82" mass="9683">MIEPNVDISRDSKSEFLQWAEELEQLAQAGLKQEIVTHQANGRPIFYSRDDVLIMELADGRCFEYRHLKDGTREIIREFQEQ</sequence>
<dbReference type="EMBL" id="JYON01000011">
    <property type="protein sequence ID" value="KJH71569.1"/>
    <property type="molecule type" value="Genomic_DNA"/>
</dbReference>
<keyword evidence="2" id="KW-1185">Reference proteome</keyword>
<protein>
    <submittedName>
        <fullName evidence="1">MmgE/PrpD family protein</fullName>
    </submittedName>
</protein>
<dbReference type="RefSeq" id="WP_045054949.1">
    <property type="nucleotide sequence ID" value="NZ_CAWMDP010000048.1"/>
</dbReference>
<evidence type="ECO:0000313" key="2">
    <source>
        <dbReference type="Proteomes" id="UP000032452"/>
    </source>
</evidence>
<organism evidence="1 2">
    <name type="scientific">Aliterella atlantica CENA595</name>
    <dbReference type="NCBI Taxonomy" id="1618023"/>
    <lineage>
        <taxon>Bacteria</taxon>
        <taxon>Bacillati</taxon>
        <taxon>Cyanobacteriota</taxon>
        <taxon>Cyanophyceae</taxon>
        <taxon>Chroococcidiopsidales</taxon>
        <taxon>Aliterellaceae</taxon>
        <taxon>Aliterella</taxon>
    </lineage>
</organism>
<gene>
    <name evidence="1" type="ORF">UH38_12330</name>
</gene>
<dbReference type="STRING" id="1618023.UH38_12330"/>
<dbReference type="AlphaFoldDB" id="A0A0D8ZSU1"/>
<comment type="caution">
    <text evidence="1">The sequence shown here is derived from an EMBL/GenBank/DDBJ whole genome shotgun (WGS) entry which is preliminary data.</text>
</comment>
<dbReference type="Proteomes" id="UP000032452">
    <property type="component" value="Unassembled WGS sequence"/>
</dbReference>
<name>A0A0D8ZSU1_9CYAN</name>
<proteinExistence type="predicted"/>
<dbReference type="OrthoDB" id="515360at2"/>
<reference evidence="1 2" key="1">
    <citation type="submission" date="2015-02" db="EMBL/GenBank/DDBJ databases">
        <title>Draft genome of a novel marine cyanobacterium (Chroococcales) isolated from South Atlantic Ocean.</title>
        <authorList>
            <person name="Rigonato J."/>
            <person name="Alvarenga D.O."/>
            <person name="Branco L.H."/>
            <person name="Varani A.M."/>
            <person name="Brandini F.P."/>
            <person name="Fiore M.F."/>
        </authorList>
    </citation>
    <scope>NUCLEOTIDE SEQUENCE [LARGE SCALE GENOMIC DNA]</scope>
    <source>
        <strain evidence="1 2">CENA595</strain>
    </source>
</reference>
<evidence type="ECO:0000313" key="1">
    <source>
        <dbReference type="EMBL" id="KJH71569.1"/>
    </source>
</evidence>
<accession>A0A0D8ZSU1</accession>